<feature type="signal peptide" evidence="2">
    <location>
        <begin position="1"/>
        <end position="22"/>
    </location>
</feature>
<dbReference type="Proteomes" id="UP001416858">
    <property type="component" value="Unassembled WGS sequence"/>
</dbReference>
<keyword evidence="2" id="KW-0732">Signal</keyword>
<gene>
    <name evidence="3" type="ORF">Rcae01_04317</name>
</gene>
<reference evidence="3 4" key="1">
    <citation type="submission" date="2024-02" db="EMBL/GenBank/DDBJ databases">
        <title>Rhodopirellula caenicola NBRC 110016.</title>
        <authorList>
            <person name="Ichikawa N."/>
            <person name="Katano-Makiyama Y."/>
            <person name="Hidaka K."/>
        </authorList>
    </citation>
    <scope>NUCLEOTIDE SEQUENCE [LARGE SCALE GENOMIC DNA]</scope>
    <source>
        <strain evidence="3 4">NBRC 110016</strain>
    </source>
</reference>
<keyword evidence="4" id="KW-1185">Reference proteome</keyword>
<sequence>MTLFAKLTASLSVCLALTLVGCGDSPVSNSESVSSPFLVSSEPPGAITPTEFKEAISGKQQAAADADAGDSDKGDSAADEVTSGDSVANDAAGDIAAASEVVLAGKIDAGDLDPFEPGKATFVLSELPDAEHAAGDPDHANNCPFCKRKLKNAPKVVVRFVDESGELIARDAQTMLGVKKGDTVVVKGVAEYQEAINMIQINAESIYRR</sequence>
<organism evidence="3 4">
    <name type="scientific">Novipirellula caenicola</name>
    <dbReference type="NCBI Taxonomy" id="1536901"/>
    <lineage>
        <taxon>Bacteria</taxon>
        <taxon>Pseudomonadati</taxon>
        <taxon>Planctomycetota</taxon>
        <taxon>Planctomycetia</taxon>
        <taxon>Pirellulales</taxon>
        <taxon>Pirellulaceae</taxon>
        <taxon>Novipirellula</taxon>
    </lineage>
</organism>
<accession>A0ABP9VXA4</accession>
<evidence type="ECO:0000313" key="3">
    <source>
        <dbReference type="EMBL" id="GAA5508848.1"/>
    </source>
</evidence>
<evidence type="ECO:0000256" key="2">
    <source>
        <dbReference type="SAM" id="SignalP"/>
    </source>
</evidence>
<dbReference type="EMBL" id="BAABRO010000011">
    <property type="protein sequence ID" value="GAA5508848.1"/>
    <property type="molecule type" value="Genomic_DNA"/>
</dbReference>
<proteinExistence type="predicted"/>
<feature type="compositionally biased region" description="Low complexity" evidence="1">
    <location>
        <begin position="57"/>
        <end position="66"/>
    </location>
</feature>
<feature type="chain" id="PRO_5047049000" evidence="2">
    <location>
        <begin position="23"/>
        <end position="209"/>
    </location>
</feature>
<dbReference type="RefSeq" id="WP_345685600.1">
    <property type="nucleotide sequence ID" value="NZ_BAABRO010000011.1"/>
</dbReference>
<feature type="region of interest" description="Disordered" evidence="1">
    <location>
        <begin position="55"/>
        <end position="86"/>
    </location>
</feature>
<evidence type="ECO:0000313" key="4">
    <source>
        <dbReference type="Proteomes" id="UP001416858"/>
    </source>
</evidence>
<dbReference type="PROSITE" id="PS51257">
    <property type="entry name" value="PROKAR_LIPOPROTEIN"/>
    <property type="match status" value="1"/>
</dbReference>
<comment type="caution">
    <text evidence="3">The sequence shown here is derived from an EMBL/GenBank/DDBJ whole genome shotgun (WGS) entry which is preliminary data.</text>
</comment>
<name>A0ABP9VXA4_9BACT</name>
<protein>
    <submittedName>
        <fullName evidence="3">Uncharacterized protein</fullName>
    </submittedName>
</protein>
<evidence type="ECO:0000256" key="1">
    <source>
        <dbReference type="SAM" id="MobiDB-lite"/>
    </source>
</evidence>